<feature type="compositionally biased region" description="Polar residues" evidence="1">
    <location>
        <begin position="19"/>
        <end position="29"/>
    </location>
</feature>
<feature type="region of interest" description="Disordered" evidence="1">
    <location>
        <begin position="1"/>
        <end position="33"/>
    </location>
</feature>
<proteinExistence type="predicted"/>
<evidence type="ECO:0000256" key="1">
    <source>
        <dbReference type="SAM" id="MobiDB-lite"/>
    </source>
</evidence>
<evidence type="ECO:0000313" key="2">
    <source>
        <dbReference type="EMBL" id="MPC20157.1"/>
    </source>
</evidence>
<gene>
    <name evidence="2" type="ORF">E2C01_013088</name>
</gene>
<sequence length="69" mass="7556">MVMAPNSMPSMYMDPARGLSQSEDNNDGSGQIIGGTKAWLTDVRMTIYSAGGNKRLTEEIREELNVSMT</sequence>
<dbReference type="AlphaFoldDB" id="A0A5B7DG61"/>
<comment type="caution">
    <text evidence="2">The sequence shown here is derived from an EMBL/GenBank/DDBJ whole genome shotgun (WGS) entry which is preliminary data.</text>
</comment>
<keyword evidence="3" id="KW-1185">Reference proteome</keyword>
<evidence type="ECO:0000313" key="3">
    <source>
        <dbReference type="Proteomes" id="UP000324222"/>
    </source>
</evidence>
<reference evidence="2 3" key="1">
    <citation type="submission" date="2019-05" db="EMBL/GenBank/DDBJ databases">
        <title>Another draft genome of Portunus trituberculatus and its Hox gene families provides insights of decapod evolution.</title>
        <authorList>
            <person name="Jeong J.-H."/>
            <person name="Song I."/>
            <person name="Kim S."/>
            <person name="Choi T."/>
            <person name="Kim D."/>
            <person name="Ryu S."/>
            <person name="Kim W."/>
        </authorList>
    </citation>
    <scope>NUCLEOTIDE SEQUENCE [LARGE SCALE GENOMIC DNA]</scope>
    <source>
        <tissue evidence="2">Muscle</tissue>
    </source>
</reference>
<name>A0A5B7DG61_PORTR</name>
<organism evidence="2 3">
    <name type="scientific">Portunus trituberculatus</name>
    <name type="common">Swimming crab</name>
    <name type="synonym">Neptunus trituberculatus</name>
    <dbReference type="NCBI Taxonomy" id="210409"/>
    <lineage>
        <taxon>Eukaryota</taxon>
        <taxon>Metazoa</taxon>
        <taxon>Ecdysozoa</taxon>
        <taxon>Arthropoda</taxon>
        <taxon>Crustacea</taxon>
        <taxon>Multicrustacea</taxon>
        <taxon>Malacostraca</taxon>
        <taxon>Eumalacostraca</taxon>
        <taxon>Eucarida</taxon>
        <taxon>Decapoda</taxon>
        <taxon>Pleocyemata</taxon>
        <taxon>Brachyura</taxon>
        <taxon>Eubrachyura</taxon>
        <taxon>Portunoidea</taxon>
        <taxon>Portunidae</taxon>
        <taxon>Portuninae</taxon>
        <taxon>Portunus</taxon>
    </lineage>
</organism>
<accession>A0A5B7DG61</accession>
<dbReference type="Proteomes" id="UP000324222">
    <property type="component" value="Unassembled WGS sequence"/>
</dbReference>
<protein>
    <submittedName>
        <fullName evidence="2">Uncharacterized protein</fullName>
    </submittedName>
</protein>
<dbReference type="EMBL" id="VSRR010000842">
    <property type="protein sequence ID" value="MPC20157.1"/>
    <property type="molecule type" value="Genomic_DNA"/>
</dbReference>